<evidence type="ECO:0000256" key="1">
    <source>
        <dbReference type="ARBA" id="ARBA00004123"/>
    </source>
</evidence>
<proteinExistence type="predicted"/>
<organism evidence="8 9">
    <name type="scientific">Papaver atlanticum</name>
    <dbReference type="NCBI Taxonomy" id="357466"/>
    <lineage>
        <taxon>Eukaryota</taxon>
        <taxon>Viridiplantae</taxon>
        <taxon>Streptophyta</taxon>
        <taxon>Embryophyta</taxon>
        <taxon>Tracheophyta</taxon>
        <taxon>Spermatophyta</taxon>
        <taxon>Magnoliopsida</taxon>
        <taxon>Ranunculales</taxon>
        <taxon>Papaveraceae</taxon>
        <taxon>Papaveroideae</taxon>
        <taxon>Papaver</taxon>
    </lineage>
</organism>
<comment type="subcellular location">
    <subcellularLocation>
        <location evidence="1">Nucleus</location>
    </subcellularLocation>
</comment>
<dbReference type="InterPro" id="IPR003340">
    <property type="entry name" value="B3_DNA-bd"/>
</dbReference>
<evidence type="ECO:0000259" key="7">
    <source>
        <dbReference type="PROSITE" id="PS50863"/>
    </source>
</evidence>
<keyword evidence="3" id="KW-0238">DNA-binding</keyword>
<evidence type="ECO:0000256" key="6">
    <source>
        <dbReference type="SAM" id="MobiDB-lite"/>
    </source>
</evidence>
<gene>
    <name evidence="8" type="ORF">MKW98_025550</name>
</gene>
<evidence type="ECO:0000256" key="2">
    <source>
        <dbReference type="ARBA" id="ARBA00023015"/>
    </source>
</evidence>
<evidence type="ECO:0000256" key="3">
    <source>
        <dbReference type="ARBA" id="ARBA00023125"/>
    </source>
</evidence>
<keyword evidence="5" id="KW-0539">Nucleus</keyword>
<evidence type="ECO:0000256" key="4">
    <source>
        <dbReference type="ARBA" id="ARBA00023163"/>
    </source>
</evidence>
<comment type="caution">
    <text evidence="8">The sequence shown here is derived from an EMBL/GenBank/DDBJ whole genome shotgun (WGS) entry which is preliminary data.</text>
</comment>
<dbReference type="InterPro" id="IPR015300">
    <property type="entry name" value="DNA-bd_pseudobarrel_sf"/>
</dbReference>
<feature type="domain" description="TF-B3" evidence="7">
    <location>
        <begin position="172"/>
        <end position="269"/>
    </location>
</feature>
<dbReference type="PANTHER" id="PTHR31391:SF4">
    <property type="entry name" value="B3 DOMAIN-CONTAINING PROTEIN OS03G0184500"/>
    <property type="match status" value="1"/>
</dbReference>
<evidence type="ECO:0000313" key="9">
    <source>
        <dbReference type="Proteomes" id="UP001202328"/>
    </source>
</evidence>
<dbReference type="GO" id="GO:0003677">
    <property type="term" value="F:DNA binding"/>
    <property type="evidence" value="ECO:0007669"/>
    <property type="project" value="UniProtKB-KW"/>
</dbReference>
<evidence type="ECO:0000256" key="5">
    <source>
        <dbReference type="ARBA" id="ARBA00023242"/>
    </source>
</evidence>
<feature type="domain" description="TF-B3" evidence="7">
    <location>
        <begin position="342"/>
        <end position="439"/>
    </location>
</feature>
<dbReference type="CDD" id="cd10017">
    <property type="entry name" value="B3_DNA"/>
    <property type="match status" value="3"/>
</dbReference>
<keyword evidence="4" id="KW-0804">Transcription</keyword>
<reference evidence="8" key="1">
    <citation type="submission" date="2022-04" db="EMBL/GenBank/DDBJ databases">
        <title>A functionally conserved STORR gene fusion in Papaver species that diverged 16.8 million years ago.</title>
        <authorList>
            <person name="Catania T."/>
        </authorList>
    </citation>
    <scope>NUCLEOTIDE SEQUENCE</scope>
    <source>
        <strain evidence="8">S-188037</strain>
    </source>
</reference>
<sequence>MRRKLRSNASTMITNKTSFFKVLQIGHFEEKLLVPPAFIKHFNGKTPDKLILQSPTGRSWTIKMKKYCNKELFFYYGWPEFVHAHYLQHEDFVVFKYKGHSKFHVKIYAKTGCEKELPLEFTEPMLEVKQEEDEETDEETYGNGYNEPRKSAVKIERKNGVVKSAMPRMSEHPHFVAVWRDTRKSHLTIPRNFAKEFGLDGENSIVLQDPKGRSWPVDLIQVADGRINMADRWAQFSVGNKLSAGDICLFQVINQTKVDELHVLIFLNTVVEKQGWEVPITRRPIYYLDPEFKTRNLGKRPMTIPAKERVSIKEANTVNSALMKIMKGDIGVNSAFPAKSDHPPFIFTWWNSRKYFMTIPRVFVRRYQLNTENTLVLQDPEGKLWPVKISLRKDGRIDMGKGWYHFSIGNRLSEGDACLFEFHNYTKGNTLNVDITKKSDFEKQGYSLIKTKRRIKYLGPEFKLLPSSNIGCGTAPAENRAIQAADAFKSRHPTCSLTKAIQAANAFKSKYPSFEVIMRPSYLRKGCVGV</sequence>
<dbReference type="Proteomes" id="UP001202328">
    <property type="component" value="Unassembled WGS sequence"/>
</dbReference>
<dbReference type="PANTHER" id="PTHR31391">
    <property type="entry name" value="B3 DOMAIN-CONTAINING PROTEIN OS11G0197600-RELATED"/>
    <property type="match status" value="1"/>
</dbReference>
<dbReference type="EMBL" id="JAJJMB010011896">
    <property type="protein sequence ID" value="KAI3895759.1"/>
    <property type="molecule type" value="Genomic_DNA"/>
</dbReference>
<dbReference type="AlphaFoldDB" id="A0AAD4SD17"/>
<dbReference type="InterPro" id="IPR044837">
    <property type="entry name" value="REM16-like"/>
</dbReference>
<accession>A0AAD4SD17</accession>
<dbReference type="Pfam" id="PF02362">
    <property type="entry name" value="B3"/>
    <property type="match status" value="3"/>
</dbReference>
<dbReference type="PROSITE" id="PS50863">
    <property type="entry name" value="B3"/>
    <property type="match status" value="3"/>
</dbReference>
<evidence type="ECO:0000313" key="8">
    <source>
        <dbReference type="EMBL" id="KAI3895759.1"/>
    </source>
</evidence>
<dbReference type="SUPFAM" id="SSF101936">
    <property type="entry name" value="DNA-binding pseudobarrel domain"/>
    <property type="match status" value="3"/>
</dbReference>
<dbReference type="SMART" id="SM01019">
    <property type="entry name" value="B3"/>
    <property type="match status" value="3"/>
</dbReference>
<dbReference type="Gene3D" id="2.40.330.10">
    <property type="entry name" value="DNA-binding pseudobarrel domain"/>
    <property type="match status" value="3"/>
</dbReference>
<feature type="region of interest" description="Disordered" evidence="6">
    <location>
        <begin position="128"/>
        <end position="147"/>
    </location>
</feature>
<feature type="compositionally biased region" description="Acidic residues" evidence="6">
    <location>
        <begin position="130"/>
        <end position="140"/>
    </location>
</feature>
<name>A0AAD4SD17_9MAGN</name>
<keyword evidence="2" id="KW-0805">Transcription regulation</keyword>
<protein>
    <recommendedName>
        <fullName evidence="7">TF-B3 domain-containing protein</fullName>
    </recommendedName>
</protein>
<dbReference type="GO" id="GO:0005634">
    <property type="term" value="C:nucleus"/>
    <property type="evidence" value="ECO:0007669"/>
    <property type="project" value="UniProtKB-SubCell"/>
</dbReference>
<keyword evidence="9" id="KW-1185">Reference proteome</keyword>
<feature type="domain" description="TF-B3" evidence="7">
    <location>
        <begin position="17"/>
        <end position="111"/>
    </location>
</feature>